<sequence>MTIDVRVSFGDSLRTASDCLLIGVFDGEEGQNELLQDCNESFNGGLDSIIKAGELSGNTSSLTLVHTFGRVTPDRLIFCGLGDKELISPSLLRDIFSSALRRARGACSGSVSIATDSFIGSHITQYEVVECAAESSQTGLYRYERFKSVPSTKNIDLLDLVVNGSGTVKNMNDAMSRGMSIGSSVNIARDLANAPPNFMTPTELSNAASGVARETAANIEILEREEMAKFGMGALIGVAQGSIEAPKFIVLRYEGDQNNPDNSIALLGKGITFDSGGLDLKSASGMRTMKGDMAGGAAVIGAMKAISELRPTLNVVGIVPATENMPGGGAQRPGDVVSTMDGTTLEIDNTDAEGRLVLADAVCYARSLGITKIVDVATLTGAVRAALGQQCIGAFGNDSSFTEKVIAAGSEVGERIWELPTYDEYANQY</sequence>
<dbReference type="Gene3D" id="3.40.630.10">
    <property type="entry name" value="Zn peptidases"/>
    <property type="match status" value="1"/>
</dbReference>
<dbReference type="PANTHER" id="PTHR11963">
    <property type="entry name" value="LEUCINE AMINOPEPTIDASE-RELATED"/>
    <property type="match status" value="1"/>
</dbReference>
<dbReference type="GO" id="GO:0070006">
    <property type="term" value="F:metalloaminopeptidase activity"/>
    <property type="evidence" value="ECO:0007669"/>
    <property type="project" value="InterPro"/>
</dbReference>
<dbReference type="Gene3D" id="3.40.220.10">
    <property type="entry name" value="Leucine Aminopeptidase, subunit E, domain 1"/>
    <property type="match status" value="1"/>
</dbReference>
<feature type="domain" description="Cytosol aminopeptidase" evidence="5">
    <location>
        <begin position="349"/>
        <end position="356"/>
    </location>
</feature>
<evidence type="ECO:0000313" key="6">
    <source>
        <dbReference type="EMBL" id="SVA55524.1"/>
    </source>
</evidence>
<keyword evidence="3" id="KW-0645">Protease</keyword>
<dbReference type="PRINTS" id="PR00481">
    <property type="entry name" value="LAMNOPPTDASE"/>
</dbReference>
<dbReference type="AlphaFoldDB" id="A0A381WSP8"/>
<dbReference type="GO" id="GO:0030145">
    <property type="term" value="F:manganese ion binding"/>
    <property type="evidence" value="ECO:0007669"/>
    <property type="project" value="InterPro"/>
</dbReference>
<protein>
    <recommendedName>
        <fullName evidence="5">Cytosol aminopeptidase domain-containing protein</fullName>
    </recommendedName>
</protein>
<dbReference type="InterPro" id="IPR000819">
    <property type="entry name" value="Peptidase_M17_C"/>
</dbReference>
<evidence type="ECO:0000256" key="2">
    <source>
        <dbReference type="ARBA" id="ARBA00022438"/>
    </source>
</evidence>
<keyword evidence="2" id="KW-0031">Aminopeptidase</keyword>
<dbReference type="GO" id="GO:0006508">
    <property type="term" value="P:proteolysis"/>
    <property type="evidence" value="ECO:0007669"/>
    <property type="project" value="UniProtKB-KW"/>
</dbReference>
<accession>A0A381WSP8</accession>
<organism evidence="6">
    <name type="scientific">marine metagenome</name>
    <dbReference type="NCBI Taxonomy" id="408172"/>
    <lineage>
        <taxon>unclassified sequences</taxon>
        <taxon>metagenomes</taxon>
        <taxon>ecological metagenomes</taxon>
    </lineage>
</organism>
<dbReference type="InterPro" id="IPR011356">
    <property type="entry name" value="Leucine_aapep/pepB"/>
</dbReference>
<dbReference type="PANTHER" id="PTHR11963:SF23">
    <property type="entry name" value="CYTOSOL AMINOPEPTIDASE"/>
    <property type="match status" value="1"/>
</dbReference>
<evidence type="ECO:0000256" key="1">
    <source>
        <dbReference type="ARBA" id="ARBA00009528"/>
    </source>
</evidence>
<gene>
    <name evidence="6" type="ORF">METZ01_LOCUS108378</name>
</gene>
<dbReference type="InterPro" id="IPR008283">
    <property type="entry name" value="Peptidase_M17_N"/>
</dbReference>
<reference evidence="6" key="1">
    <citation type="submission" date="2018-05" db="EMBL/GenBank/DDBJ databases">
        <authorList>
            <person name="Lanie J.A."/>
            <person name="Ng W.-L."/>
            <person name="Kazmierczak K.M."/>
            <person name="Andrzejewski T.M."/>
            <person name="Davidsen T.M."/>
            <person name="Wayne K.J."/>
            <person name="Tettelin H."/>
            <person name="Glass J.I."/>
            <person name="Rusch D."/>
            <person name="Podicherti R."/>
            <person name="Tsui H.-C.T."/>
            <person name="Winkler M.E."/>
        </authorList>
    </citation>
    <scope>NUCLEOTIDE SEQUENCE</scope>
</reference>
<name>A0A381WSP8_9ZZZZ</name>
<dbReference type="PROSITE" id="PS00631">
    <property type="entry name" value="CYTOSOL_AP"/>
    <property type="match status" value="1"/>
</dbReference>
<dbReference type="InterPro" id="IPR043472">
    <property type="entry name" value="Macro_dom-like"/>
</dbReference>
<dbReference type="CDD" id="cd00433">
    <property type="entry name" value="Peptidase_M17"/>
    <property type="match status" value="1"/>
</dbReference>
<evidence type="ECO:0000256" key="3">
    <source>
        <dbReference type="ARBA" id="ARBA00022670"/>
    </source>
</evidence>
<dbReference type="GO" id="GO:0005737">
    <property type="term" value="C:cytoplasm"/>
    <property type="evidence" value="ECO:0007669"/>
    <property type="project" value="InterPro"/>
</dbReference>
<dbReference type="Pfam" id="PF02789">
    <property type="entry name" value="Peptidase_M17_N"/>
    <property type="match status" value="1"/>
</dbReference>
<dbReference type="SUPFAM" id="SSF53187">
    <property type="entry name" value="Zn-dependent exopeptidases"/>
    <property type="match status" value="1"/>
</dbReference>
<keyword evidence="4" id="KW-0378">Hydrolase</keyword>
<feature type="non-terminal residue" evidence="6">
    <location>
        <position position="429"/>
    </location>
</feature>
<comment type="similarity">
    <text evidence="1">Belongs to the peptidase M17 family.</text>
</comment>
<dbReference type="EMBL" id="UINC01012759">
    <property type="protein sequence ID" value="SVA55524.1"/>
    <property type="molecule type" value="Genomic_DNA"/>
</dbReference>
<proteinExistence type="inferred from homology"/>
<dbReference type="Pfam" id="PF00883">
    <property type="entry name" value="Peptidase_M17"/>
    <property type="match status" value="1"/>
</dbReference>
<evidence type="ECO:0000256" key="4">
    <source>
        <dbReference type="ARBA" id="ARBA00022801"/>
    </source>
</evidence>
<dbReference type="SUPFAM" id="SSF52949">
    <property type="entry name" value="Macro domain-like"/>
    <property type="match status" value="1"/>
</dbReference>
<evidence type="ECO:0000259" key="5">
    <source>
        <dbReference type="PROSITE" id="PS00631"/>
    </source>
</evidence>